<feature type="transmembrane region" description="Helical" evidence="6">
    <location>
        <begin position="72"/>
        <end position="95"/>
    </location>
</feature>
<evidence type="ECO:0000259" key="7">
    <source>
        <dbReference type="PROSITE" id="PS50850"/>
    </source>
</evidence>
<keyword evidence="3 6" id="KW-0812">Transmembrane</keyword>
<dbReference type="HOGENOM" id="CLU_061499_0_0_2"/>
<feature type="transmembrane region" description="Helical" evidence="6">
    <location>
        <begin position="328"/>
        <end position="348"/>
    </location>
</feature>
<feature type="transmembrane region" description="Helical" evidence="6">
    <location>
        <begin position="354"/>
        <end position="372"/>
    </location>
</feature>
<dbReference type="GO" id="GO:0005886">
    <property type="term" value="C:plasma membrane"/>
    <property type="evidence" value="ECO:0007669"/>
    <property type="project" value="UniProtKB-SubCell"/>
</dbReference>
<feature type="transmembrane region" description="Helical" evidence="6">
    <location>
        <begin position="38"/>
        <end position="60"/>
    </location>
</feature>
<dbReference type="KEGG" id="mzh:Mzhil_0992"/>
<keyword evidence="2" id="KW-1003">Cell membrane</keyword>
<gene>
    <name evidence="8" type="ordered locus">Mzhil_0992</name>
</gene>
<keyword evidence="4 6" id="KW-1133">Transmembrane helix</keyword>
<feature type="domain" description="Major facilitator superfamily (MFS) profile" evidence="7">
    <location>
        <begin position="1"/>
        <end position="380"/>
    </location>
</feature>
<feature type="transmembrane region" description="Helical" evidence="6">
    <location>
        <begin position="101"/>
        <end position="121"/>
    </location>
</feature>
<reference evidence="8" key="1">
    <citation type="submission" date="2010-07" db="EMBL/GenBank/DDBJ databases">
        <title>The complete genome of Methanosalsum zhilinae DSM 4017.</title>
        <authorList>
            <consortium name="US DOE Joint Genome Institute (JGI-PGF)"/>
            <person name="Lucas S."/>
            <person name="Copeland A."/>
            <person name="Lapidus A."/>
            <person name="Glavina del Rio T."/>
            <person name="Dalin E."/>
            <person name="Tice H."/>
            <person name="Bruce D."/>
            <person name="Goodwin L."/>
            <person name="Pitluck S."/>
            <person name="Kyrpides N."/>
            <person name="Mavromatis K."/>
            <person name="Ovchinnikova G."/>
            <person name="Daligault H."/>
            <person name="Detter J.C."/>
            <person name="Han C."/>
            <person name="Tapia R."/>
            <person name="Larimer F."/>
            <person name="Land M."/>
            <person name="Hauser L."/>
            <person name="Markowitz V."/>
            <person name="Cheng J.-F."/>
            <person name="Hugenholtz P."/>
            <person name="Woyke T."/>
            <person name="Wu D."/>
            <person name="Spring S."/>
            <person name="Schueler E."/>
            <person name="Brambilla E."/>
            <person name="Klenk H.-P."/>
            <person name="Eisen J.A."/>
        </authorList>
    </citation>
    <scope>NUCLEOTIDE SEQUENCE</scope>
    <source>
        <strain evidence="8">DSM 4017</strain>
    </source>
</reference>
<dbReference type="RefSeq" id="WP_013898287.1">
    <property type="nucleotide sequence ID" value="NC_015676.1"/>
</dbReference>
<feature type="transmembrane region" description="Helical" evidence="6">
    <location>
        <begin position="133"/>
        <end position="150"/>
    </location>
</feature>
<evidence type="ECO:0000256" key="1">
    <source>
        <dbReference type="ARBA" id="ARBA00004651"/>
    </source>
</evidence>
<dbReference type="Pfam" id="PF07690">
    <property type="entry name" value="MFS_1"/>
    <property type="match status" value="2"/>
</dbReference>
<name>F7XLM7_METZD</name>
<keyword evidence="5 6" id="KW-0472">Membrane</keyword>
<feature type="transmembrane region" description="Helical" evidence="6">
    <location>
        <begin position="156"/>
        <end position="177"/>
    </location>
</feature>
<dbReference type="GO" id="GO:0022857">
    <property type="term" value="F:transmembrane transporter activity"/>
    <property type="evidence" value="ECO:0007669"/>
    <property type="project" value="InterPro"/>
</dbReference>
<evidence type="ECO:0000256" key="6">
    <source>
        <dbReference type="SAM" id="Phobius"/>
    </source>
</evidence>
<organism evidence="8 9">
    <name type="scientific">Methanosalsum zhilinae (strain DSM 4017 / NBRC 107636 / OCM 62 / WeN5)</name>
    <name type="common">Methanohalophilus zhilinae</name>
    <dbReference type="NCBI Taxonomy" id="679901"/>
    <lineage>
        <taxon>Archaea</taxon>
        <taxon>Methanobacteriati</taxon>
        <taxon>Methanobacteriota</taxon>
        <taxon>Stenosarchaea group</taxon>
        <taxon>Methanomicrobia</taxon>
        <taxon>Methanosarcinales</taxon>
        <taxon>Methanosarcinaceae</taxon>
        <taxon>Methanosalsum</taxon>
    </lineage>
</organism>
<protein>
    <submittedName>
        <fullName evidence="8">Major facilitator superfamily MFS_1</fullName>
    </submittedName>
</protein>
<proteinExistence type="predicted"/>
<keyword evidence="9" id="KW-1185">Reference proteome</keyword>
<dbReference type="InterPro" id="IPR036259">
    <property type="entry name" value="MFS_trans_sf"/>
</dbReference>
<feature type="transmembrane region" description="Helical" evidence="6">
    <location>
        <begin position="216"/>
        <end position="235"/>
    </location>
</feature>
<accession>F7XLM7</accession>
<dbReference type="Gene3D" id="1.20.1250.20">
    <property type="entry name" value="MFS general substrate transporter like domains"/>
    <property type="match status" value="1"/>
</dbReference>
<dbReference type="STRING" id="679901.Mzhil_0992"/>
<dbReference type="OrthoDB" id="117970at2157"/>
<feature type="transmembrane region" description="Helical" evidence="6">
    <location>
        <begin position="7"/>
        <end position="26"/>
    </location>
</feature>
<dbReference type="InterPro" id="IPR050189">
    <property type="entry name" value="MFS_Efflux_Transporters"/>
</dbReference>
<dbReference type="EMBL" id="CP002101">
    <property type="protein sequence ID" value="AEH60849.1"/>
    <property type="molecule type" value="Genomic_DNA"/>
</dbReference>
<dbReference type="SUPFAM" id="SSF103473">
    <property type="entry name" value="MFS general substrate transporter"/>
    <property type="match status" value="1"/>
</dbReference>
<evidence type="ECO:0000313" key="9">
    <source>
        <dbReference type="Proteomes" id="UP000006622"/>
    </source>
</evidence>
<evidence type="ECO:0000256" key="2">
    <source>
        <dbReference type="ARBA" id="ARBA00022475"/>
    </source>
</evidence>
<dbReference type="GeneID" id="10822615"/>
<feature type="transmembrane region" description="Helical" evidence="6">
    <location>
        <begin position="274"/>
        <end position="291"/>
    </location>
</feature>
<sequence>MNIDRLIIYLTIFVIMGLSDAVIPVIPELVSLSQAPYGSFSSSLLFSGYFLGALLTMLPFGILSDRYGNEKFIALGIFLTLISGIILLVSNNFWILVVARFLEGSACGAFFPAAYSILSGFVQKKRYIGEFNFLLNAGLALGLIIAGFLADINIRGGIMVFTVMAAVLMIMSLIRLIKMPSLTSGQKTEKSDISSGIIDKVNTTATIIFDINFRKIWFMTFVLFGSTAVLVAFYPDYSADFLTKPELGTAISLIYIFAMVTSFAFGRSMMDHKTMIVVGLGIASFGALVSIRHPMAGFAILGAGSGIGMIGLPVAVSHMNIERGLAMGLFNTCTYGGLALMPIFAGVFVDVLSFEMIFALNGALLIIATLYSNRKLKRKNYI</sequence>
<dbReference type="AlphaFoldDB" id="F7XLM7"/>
<evidence type="ECO:0000256" key="4">
    <source>
        <dbReference type="ARBA" id="ARBA00022989"/>
    </source>
</evidence>
<dbReference type="InterPro" id="IPR020846">
    <property type="entry name" value="MFS_dom"/>
</dbReference>
<comment type="subcellular location">
    <subcellularLocation>
        <location evidence="1">Cell membrane</location>
        <topology evidence="1">Multi-pass membrane protein</topology>
    </subcellularLocation>
</comment>
<evidence type="ECO:0000256" key="5">
    <source>
        <dbReference type="ARBA" id="ARBA00023136"/>
    </source>
</evidence>
<dbReference type="PROSITE" id="PS50850">
    <property type="entry name" value="MFS"/>
    <property type="match status" value="1"/>
</dbReference>
<dbReference type="PANTHER" id="PTHR43124:SF9">
    <property type="entry name" value="SUGAR TRANSPORT FAMILY PROTEIN"/>
    <property type="match status" value="1"/>
</dbReference>
<dbReference type="PANTHER" id="PTHR43124">
    <property type="entry name" value="PURINE EFFLUX PUMP PBUE"/>
    <property type="match status" value="1"/>
</dbReference>
<feature type="transmembrane region" description="Helical" evidence="6">
    <location>
        <begin position="297"/>
        <end position="316"/>
    </location>
</feature>
<dbReference type="InterPro" id="IPR011701">
    <property type="entry name" value="MFS"/>
</dbReference>
<evidence type="ECO:0000313" key="8">
    <source>
        <dbReference type="EMBL" id="AEH60849.1"/>
    </source>
</evidence>
<evidence type="ECO:0000256" key="3">
    <source>
        <dbReference type="ARBA" id="ARBA00022692"/>
    </source>
</evidence>
<dbReference type="Proteomes" id="UP000006622">
    <property type="component" value="Chromosome"/>
</dbReference>
<feature type="transmembrane region" description="Helical" evidence="6">
    <location>
        <begin position="247"/>
        <end position="265"/>
    </location>
</feature>